<keyword evidence="3" id="KW-1185">Reference proteome</keyword>
<dbReference type="Proteomes" id="UP001222800">
    <property type="component" value="Chromosome"/>
</dbReference>
<evidence type="ECO:0000313" key="2">
    <source>
        <dbReference type="EMBL" id="WFD08848.1"/>
    </source>
</evidence>
<dbReference type="InterPro" id="IPR006750">
    <property type="entry name" value="YdcZ"/>
</dbReference>
<evidence type="ECO:0000313" key="3">
    <source>
        <dbReference type="Proteomes" id="UP001222800"/>
    </source>
</evidence>
<dbReference type="PANTHER" id="PTHR34821">
    <property type="entry name" value="INNER MEMBRANE PROTEIN YDCZ"/>
    <property type="match status" value="1"/>
</dbReference>
<organism evidence="2 3">
    <name type="scientific">Tepidibacter hydrothermalis</name>
    <dbReference type="NCBI Taxonomy" id="3036126"/>
    <lineage>
        <taxon>Bacteria</taxon>
        <taxon>Bacillati</taxon>
        <taxon>Bacillota</taxon>
        <taxon>Clostridia</taxon>
        <taxon>Peptostreptococcales</taxon>
        <taxon>Peptostreptococcaceae</taxon>
        <taxon>Tepidibacter</taxon>
    </lineage>
</organism>
<keyword evidence="1" id="KW-0472">Membrane</keyword>
<accession>A0ABY8EDL9</accession>
<keyword evidence="1" id="KW-0812">Transmembrane</keyword>
<proteinExistence type="predicted"/>
<keyword evidence="1" id="KW-1133">Transmembrane helix</keyword>
<protein>
    <submittedName>
        <fullName evidence="2">DMT family transporter</fullName>
    </submittedName>
</protein>
<feature type="transmembrane region" description="Helical" evidence="1">
    <location>
        <begin position="91"/>
        <end position="113"/>
    </location>
</feature>
<dbReference type="PANTHER" id="PTHR34821:SF2">
    <property type="entry name" value="INNER MEMBRANE PROTEIN YDCZ"/>
    <property type="match status" value="1"/>
</dbReference>
<reference evidence="2 3" key="1">
    <citation type="submission" date="2023-03" db="EMBL/GenBank/DDBJ databases">
        <title>Complete genome sequence of Tepidibacter sp. SWIR-1, isolated from a deep-sea hydrothermal vent.</title>
        <authorList>
            <person name="Li X."/>
        </authorList>
    </citation>
    <scope>NUCLEOTIDE SEQUENCE [LARGE SCALE GENOMIC DNA]</scope>
    <source>
        <strain evidence="2 3">SWIR-1</strain>
    </source>
</reference>
<feature type="transmembrane region" description="Helical" evidence="1">
    <location>
        <begin position="63"/>
        <end position="85"/>
    </location>
</feature>
<dbReference type="Pfam" id="PF04657">
    <property type="entry name" value="DMT_YdcZ"/>
    <property type="match status" value="1"/>
</dbReference>
<evidence type="ECO:0000256" key="1">
    <source>
        <dbReference type="SAM" id="Phobius"/>
    </source>
</evidence>
<sequence length="154" mass="17089">MYILFAFLTGISIVINTIINGKLAQREGMVNGVIINYLMGTIASIIMCFFIRNSIASLSSVKYVPIHYFLGGFVGVAIIYLFNTIVPQIPAVYVVILPFIGQILTSAVIDYIYLDIFSKGKIIGGILFLIGLLYNARIDKKYEKVNEPVLDVKV</sequence>
<feature type="transmembrane region" description="Helical" evidence="1">
    <location>
        <begin position="34"/>
        <end position="51"/>
    </location>
</feature>
<dbReference type="RefSeq" id="WP_277730765.1">
    <property type="nucleotide sequence ID" value="NZ_CP120733.1"/>
</dbReference>
<dbReference type="EMBL" id="CP120733">
    <property type="protein sequence ID" value="WFD08848.1"/>
    <property type="molecule type" value="Genomic_DNA"/>
</dbReference>
<gene>
    <name evidence="2" type="ORF">P4S50_10640</name>
</gene>
<name>A0ABY8EDL9_9FIRM</name>
<feature type="transmembrane region" description="Helical" evidence="1">
    <location>
        <begin position="120"/>
        <end position="138"/>
    </location>
</feature>